<protein>
    <recommendedName>
        <fullName evidence="6">Complex 1 LYR protein domain-containing protein</fullName>
    </recommendedName>
</protein>
<dbReference type="GO" id="GO:0005759">
    <property type="term" value="C:mitochondrial matrix"/>
    <property type="evidence" value="ECO:0007669"/>
    <property type="project" value="UniProtKB-SubCell"/>
</dbReference>
<dbReference type="PANTHER" id="PTHR13675">
    <property type="entry name" value="LYR MOTIF-CONTAINING PROTEIN 2"/>
    <property type="match status" value="1"/>
</dbReference>
<accession>A0A8J4PUJ9</accession>
<evidence type="ECO:0000256" key="3">
    <source>
        <dbReference type="ARBA" id="ARBA00023186"/>
    </source>
</evidence>
<dbReference type="Proteomes" id="UP000695562">
    <property type="component" value="Unassembled WGS sequence"/>
</dbReference>
<dbReference type="CDD" id="cd20268">
    <property type="entry name" value="Complex1_LYR_SDHAF1_LYRM8"/>
    <property type="match status" value="1"/>
</dbReference>
<reference evidence="7" key="1">
    <citation type="submission" date="2020-01" db="EMBL/GenBank/DDBJ databases">
        <title>Development of genomics and gene disruption for Polysphondylium violaceum indicates a role for the polyketide synthase stlB in stalk morphogenesis.</title>
        <authorList>
            <person name="Narita B."/>
            <person name="Kawabe Y."/>
            <person name="Kin K."/>
            <person name="Saito T."/>
            <person name="Gibbs R."/>
            <person name="Kuspa A."/>
            <person name="Muzny D."/>
            <person name="Queller D."/>
            <person name="Richards S."/>
            <person name="Strassman J."/>
            <person name="Sucgang R."/>
            <person name="Worley K."/>
            <person name="Schaap P."/>
        </authorList>
    </citation>
    <scope>NUCLEOTIDE SEQUENCE</scope>
    <source>
        <strain evidence="7">QSvi11</strain>
    </source>
</reference>
<organism evidence="7 8">
    <name type="scientific">Polysphondylium violaceum</name>
    <dbReference type="NCBI Taxonomy" id="133409"/>
    <lineage>
        <taxon>Eukaryota</taxon>
        <taxon>Amoebozoa</taxon>
        <taxon>Evosea</taxon>
        <taxon>Eumycetozoa</taxon>
        <taxon>Dictyostelia</taxon>
        <taxon>Dictyosteliales</taxon>
        <taxon>Dictyosteliaceae</taxon>
        <taxon>Polysphondylium</taxon>
    </lineage>
</organism>
<sequence>MSSRIIRENKKLVLNLYKRCLESAQRCPKFVNRIMMESYVRQKFRDNKDIDSRDFETIQSLLRQGEEELKSMNTYHDLRSRHLRGENTDDLYSDGYDNIENDSSISKPLN</sequence>
<keyword evidence="8" id="KW-1185">Reference proteome</keyword>
<dbReference type="GO" id="GO:0034553">
    <property type="term" value="P:mitochondrial respiratory chain complex II assembly"/>
    <property type="evidence" value="ECO:0007669"/>
    <property type="project" value="InterPro"/>
</dbReference>
<keyword evidence="3" id="KW-0143">Chaperone</keyword>
<dbReference type="InterPro" id="IPR045295">
    <property type="entry name" value="Complex1_LYR_SDHAF1_LYRM8"/>
</dbReference>
<name>A0A8J4PUJ9_9MYCE</name>
<evidence type="ECO:0000313" key="7">
    <source>
        <dbReference type="EMBL" id="KAF2073430.1"/>
    </source>
</evidence>
<feature type="domain" description="Complex 1 LYR protein" evidence="6">
    <location>
        <begin position="13"/>
        <end position="70"/>
    </location>
</feature>
<gene>
    <name evidence="7" type="ORF">CYY_005247</name>
</gene>
<keyword evidence="2" id="KW-0496">Mitochondrion</keyword>
<dbReference type="PANTHER" id="PTHR13675:SF5">
    <property type="entry name" value="SUCCINATE DEHYDROGENASE ASSEMBLY FACTOR 1B, MITOCHONDRIAL"/>
    <property type="match status" value="1"/>
</dbReference>
<evidence type="ECO:0000256" key="4">
    <source>
        <dbReference type="ARBA" id="ARBA00025715"/>
    </source>
</evidence>
<dbReference type="AlphaFoldDB" id="A0A8J4PUJ9"/>
<dbReference type="InterPro" id="IPR008011">
    <property type="entry name" value="Complex1_LYR_dom"/>
</dbReference>
<feature type="region of interest" description="Disordered" evidence="5">
    <location>
        <begin position="79"/>
        <end position="110"/>
    </location>
</feature>
<evidence type="ECO:0000256" key="2">
    <source>
        <dbReference type="ARBA" id="ARBA00023128"/>
    </source>
</evidence>
<feature type="compositionally biased region" description="Polar residues" evidence="5">
    <location>
        <begin position="101"/>
        <end position="110"/>
    </location>
</feature>
<evidence type="ECO:0000313" key="8">
    <source>
        <dbReference type="Proteomes" id="UP000695562"/>
    </source>
</evidence>
<proteinExistence type="inferred from homology"/>
<comment type="similarity">
    <text evidence="4">Belongs to the complex I LYR family. SDHAF1 subfamily.</text>
</comment>
<feature type="compositionally biased region" description="Acidic residues" evidence="5">
    <location>
        <begin position="88"/>
        <end position="100"/>
    </location>
</feature>
<evidence type="ECO:0000256" key="5">
    <source>
        <dbReference type="SAM" id="MobiDB-lite"/>
    </source>
</evidence>
<dbReference type="OrthoDB" id="273010at2759"/>
<dbReference type="Pfam" id="PF05347">
    <property type="entry name" value="Complex1_LYR"/>
    <property type="match status" value="1"/>
</dbReference>
<comment type="subcellular location">
    <subcellularLocation>
        <location evidence="1">Mitochondrion matrix</location>
    </subcellularLocation>
</comment>
<dbReference type="EMBL" id="AJWJ01000204">
    <property type="protein sequence ID" value="KAF2073430.1"/>
    <property type="molecule type" value="Genomic_DNA"/>
</dbReference>
<evidence type="ECO:0000259" key="6">
    <source>
        <dbReference type="Pfam" id="PF05347"/>
    </source>
</evidence>
<comment type="caution">
    <text evidence="7">The sequence shown here is derived from an EMBL/GenBank/DDBJ whole genome shotgun (WGS) entry which is preliminary data.</text>
</comment>
<evidence type="ECO:0000256" key="1">
    <source>
        <dbReference type="ARBA" id="ARBA00004305"/>
    </source>
</evidence>